<dbReference type="NCBIfam" id="TIGR03696">
    <property type="entry name" value="Rhs_assc_core"/>
    <property type="match status" value="1"/>
</dbReference>
<feature type="domain" description="Teneurin-like YD-shell" evidence="6">
    <location>
        <begin position="2894"/>
        <end position="3226"/>
    </location>
</feature>
<dbReference type="PANTHER" id="PTHR32305:SF15">
    <property type="entry name" value="PROTEIN RHSA-RELATED"/>
    <property type="match status" value="1"/>
</dbReference>
<reference evidence="7 8" key="1">
    <citation type="submission" date="2019-03" db="EMBL/GenBank/DDBJ databases">
        <title>Genomic Encyclopedia of Type Strains, Phase IV (KMG-IV): sequencing the most valuable type-strain genomes for metagenomic binning, comparative biology and taxonomic classification.</title>
        <authorList>
            <person name="Goeker M."/>
        </authorList>
    </citation>
    <scope>NUCLEOTIDE SEQUENCE [LARGE SCALE GENOMIC DNA]</scope>
    <source>
        <strain evidence="7 8">DSM 21667</strain>
    </source>
</reference>
<dbReference type="EMBL" id="SNZH01000019">
    <property type="protein sequence ID" value="TDR38772.1"/>
    <property type="molecule type" value="Genomic_DNA"/>
</dbReference>
<dbReference type="SUPFAM" id="SSF54001">
    <property type="entry name" value="Cysteine proteinases"/>
    <property type="match status" value="1"/>
</dbReference>
<dbReference type="InterPro" id="IPR006530">
    <property type="entry name" value="YD"/>
</dbReference>
<dbReference type="RefSeq" id="WP_133821311.1">
    <property type="nucleotide sequence ID" value="NZ_SNZH01000019.1"/>
</dbReference>
<evidence type="ECO:0000313" key="8">
    <source>
        <dbReference type="Proteomes" id="UP000295293"/>
    </source>
</evidence>
<feature type="domain" description="Putative adhesin Stv" evidence="5">
    <location>
        <begin position="3446"/>
        <end position="3571"/>
    </location>
</feature>
<evidence type="ECO:0000256" key="2">
    <source>
        <dbReference type="SAM" id="SignalP"/>
    </source>
</evidence>
<dbReference type="InterPro" id="IPR049002">
    <property type="entry name" value="Stv"/>
</dbReference>
<dbReference type="InterPro" id="IPR031325">
    <property type="entry name" value="RHS_repeat"/>
</dbReference>
<keyword evidence="8" id="KW-1185">Reference proteome</keyword>
<accession>A0A4R6YN32</accession>
<dbReference type="Gene3D" id="3.10.620.30">
    <property type="match status" value="1"/>
</dbReference>
<feature type="domain" description="DUF6531" evidence="4">
    <location>
        <begin position="1538"/>
        <end position="1601"/>
    </location>
</feature>
<evidence type="ECO:0000259" key="3">
    <source>
        <dbReference type="Pfam" id="PF01841"/>
    </source>
</evidence>
<evidence type="ECO:0000313" key="7">
    <source>
        <dbReference type="EMBL" id="TDR38772.1"/>
    </source>
</evidence>
<name>A0A4R6YN32_9GAMM</name>
<dbReference type="InterPro" id="IPR050708">
    <property type="entry name" value="T6SS_VgrG/RHS"/>
</dbReference>
<feature type="domain" description="Transglutaminase-like" evidence="3">
    <location>
        <begin position="282"/>
        <end position="394"/>
    </location>
</feature>
<evidence type="ECO:0000259" key="5">
    <source>
        <dbReference type="Pfam" id="PF21527"/>
    </source>
</evidence>
<dbReference type="InterPro" id="IPR022385">
    <property type="entry name" value="Rhs_assc_core"/>
</dbReference>
<dbReference type="Gene3D" id="2.180.10.10">
    <property type="entry name" value="RHS repeat-associated core"/>
    <property type="match status" value="6"/>
</dbReference>
<dbReference type="InterPro" id="IPR038765">
    <property type="entry name" value="Papain-like_cys_pep_sf"/>
</dbReference>
<proteinExistence type="predicted"/>
<comment type="caution">
    <text evidence="7">The sequence shown here is derived from an EMBL/GenBank/DDBJ whole genome shotgun (WGS) entry which is preliminary data.</text>
</comment>
<feature type="chain" id="PRO_5020927215" evidence="2">
    <location>
        <begin position="35"/>
        <end position="3575"/>
    </location>
</feature>
<keyword evidence="2" id="KW-0732">Signal</keyword>
<dbReference type="OrthoDB" id="9816400at2"/>
<evidence type="ECO:0000259" key="6">
    <source>
        <dbReference type="Pfam" id="PF25023"/>
    </source>
</evidence>
<dbReference type="InterPro" id="IPR056823">
    <property type="entry name" value="TEN-like_YD-shell"/>
</dbReference>
<evidence type="ECO:0000256" key="1">
    <source>
        <dbReference type="ARBA" id="ARBA00022737"/>
    </source>
</evidence>
<dbReference type="Proteomes" id="UP000295293">
    <property type="component" value="Unassembled WGS sequence"/>
</dbReference>
<evidence type="ECO:0000259" key="4">
    <source>
        <dbReference type="Pfam" id="PF20148"/>
    </source>
</evidence>
<keyword evidence="1" id="KW-0677">Repeat</keyword>
<dbReference type="InterPro" id="IPR045351">
    <property type="entry name" value="DUF6531"/>
</dbReference>
<sequence>MTLQRNASPRSFRLATAAWTFAATALLALAAAQAGDRPAAALSPREAVADALLRGIDARAALAEALARDADSPATRQQQYQATRQRLENSAIAGFSRQAQQLRASLASAATPTRKAFDPARRNALLQQVDALQAQGLLLQGSLEKSDKLPNGKSATPSPFARERRQALAAWLNQIGAASDSLRTTLQSLPEGRAPGIAVFAELDQLLAADAQAEQAPVYGAAVLPVHRPRLPAREPATAPAVIPSYADAEHDIEPQPADYAATPDAPLSPAVLAKARSLDNDYTRIVDFVRSSVKTRWYAGAQQDADTTLRTLSGNDVDQASLLIALLRASQAPARYVRGVLEVDTAQLVQSLGVREDKVGLALAAAGVAHKPVIRGGRVAAYAIEHVYVSAYLPFSNYRGSAADLAGKAWIPLAPALKPHRLTPAGGALARSGIDAAAFIDEHLAQLRDDSPLDRLRSQIDSRLAALATPLSYESQLAVHAVAAAPLQLLPASLPAASVAVTGEFAALPDDLRQQVRLLARSGSDESGAVILDVQLPASQLAGRRITLSYQPASIGDGAVVDAHGGMSATPPYLFQVRPVLQIDGLAARIGSGILDAAAAHRLDITLSGPAGSTGASQLLTAGGYAAIALDTQADAELPQPDAPLPGDNEQRAARVLANLGARYLSNWNRDDDELARLLGVGLVRPFPSAVLVINQYRIERSGGLAQAMQWRGVALDAALRPAEAFAHVDAAGAESDWTALSALQGSSLEHRVFEQQWHVDSLSADKGLALARAQNIPILTLNAASGSGGVNQPPAVIAAVNAWLARGYVVDIAKNPLTLQAWTGAVWRVRNLPTGEAGYFIAGNLAGGSTAMPPELWYLQDLVQWLGDPYALPLNEDPMAGAILTLDADSQYQMTPAGQALPRPLRAIVLDAGGRPVKGAAVTFAPLTPNGHFPGVADGESALVLTDARGVASIGFVTGAKILDGAADYIHRPNQPEPELVGRHWIHVSAQSAMGPIVAGNSFFADATAGAATRLELTTPNTELSTGVLFGRLYLDAFDANSNLVSNVPLNISIESDYTVAPQCPLSSQRIDGALFIHGDCPTNQSILTGHACTRQQIGSLHSRPDGITLGVTPGNANTTARYTVRATSPGLSKQIVFSNEAPVCNAGPGSIFWHFVWYDGHRLSPDSDYEFIVAAAPLNQLFPRSFGIESYRYAINVQTNTIQWTRDGTYPLVVKDALFGTVENLRYNSGAVGITRFEIRAGSEPGPVEIWLGSPDSVTPKYIHFGSAISLHAPVVTPNPLPLTPFSTTAAPTNLKASFDRNDYTAGTSQLQIRVDGEPIAACYYARLNTGTSCSFDHGLQIDRTRSYEAAIVINEGTPYRLEATRPLPFEQGIVAGYGVLPPAVAAPLNAPAATAAKQAKDSPLDLVGLLQSRFPKNIAMNQDVEVSAGYACLQGRRFGYLLSQDATVSLAFFRRDGQGNTSPIAAWKPLDGVALPAGLHDLQIDPRELALGEYKFELRAVNSAGEEELHEGTASNHVQRRDSLTLSHPFVKGVDLYSGGAVIGEEDIAIGGRGPGIKLERTYSSHGGEQIGFLGRGWNTALDGQVLRTDCDERIVVGIGGQGQRFRPSGVLPDGSQTFTALHGYHGTLLQRGDTYDFHGRDGLHYHYSQADLGGPRISYVQDSNGNRVSYRWEMNQGTPRVSSITDASGREVSLVYEVVRNQRQSYGIDIEEVYTLLKEIRGPLGLRIAYDYDSKANLSRVTRTDASTKGRRVSGYTYQDFGGIFHAAPDGSPSYFHFGHRLKTARDEVGGGIRRYEYQLGWSGVRVGDNALDVLYLPEQRVRQVTEADNSVTAFNYSGLRGLGAVTTDITDPRQKSIHYAMNPQGGAELVRDEAGETRTVWNLVHRQPATITDALNTVSEFGYDDYGNKTSETVTRNGQTLTRNWTWYAPGDFFAPYLTDRVKTATDARRIVTSYTYDPNGNPATTERGGITTIDVFGGGGDHIRHTDGDSNLWEFRYDAYGYPQVASTPLRKISRTEFDALGRKRSETDPNGHKTSWEYDARNRVVLTTYPGDDKETRLYEDTLRRLTITNPRNIPTVQNFDAMGRLLTESVADGMRELSYDDNGNILSQTDFAGHKTSFAYDAVNRLERKHEWADESLQRTTIYAYDALGHVTAETVGEGPDASVDTRRREYRYEHPTYARTHVRAELVTEQGSRWLEEITAYDANGNPLSTTDALLRTTTREFDNLDRLKVETAPLGRVTRYDYDNRGNKRFETRLNPGGSGTQVREWRYDNDGRQTDSIDAEGKLRRVEYDNARNITARIDARGYRTSYRYDDRNNLVEESGPEAGQLTSYDYDANNNRIGETWSNGRVLSRSYDARDRLWVSSDQQGVIETRSYWPDGLLRSVTDAEGRLTRQFHDGLHRLYREELPGTSPRPRRFGHSIHGEVVSETDPLDHTTIHAYDSLGRKTSSTAPTVENITATATTRYDDVGNVLEQTDALNQSTQFFYNALNQRIAQTDPQACAEAHSGQPAGSDCHQHWLYDALGNVLSHTDRRGIVSIGAYDRENRLKGQSRDGLIVQTLDYDDQGNLAKQWDAENRLTTFDYDQANRKTAAQRAGLAEESWTYTPLNDVDTHVDADGYPTTYRYTLRRLLDSETRAGETTSYTYDDSGKLTGRQRPLGEAWTWAFDYDAAGRLATVTDPLQHSTVFGYDDADNRTRITDANDHYTQFHYDERNRLSGKTYPGGANWQWRYDANSNRTRSESPIGRVSTTTYDGLNRAELTTFVAAPAGEVQSTQLHYDGNNNVVRIEETSSSGTRSETRSYDAFDRADGVTDSNGRSLAYRYDDVGNRTERTDPDRQTTVWTYNDLNQNIRVFTPGLGTTQQEHTPAGRLRLITRPDGSLTRQTYNDSGRLETIVHEKAGSTVASYRYTYDLNGNRKQQHETNGAASSNATQLTTYSYDNADRLEAVAEPGRTTTYTLDTVGNRTNERVVNAGNIAISDSTLVYNDRDQLTSRNDTLANVNLVQTWDDNGNLKTQTVNGGTPRVYTYDARDRMIGLNAGPGTALSFAYHPDGLRREKTSTSGTTRYHYDDQSLLAETNAIGNTVRQYHYSAEQLIAETKAGTTPVHRQYLLDALRSPIALLTQQGAVSARTSYDAFGEIRAQVGVGGALVTPQRDQANAELVSGDEQSFGFTGYVKDTESGLYYAKARYYDPATGRFNTEDPEAGKDMEPPSLHRYLYAYANPTAYVDPTGRCANNICLLNYVYAYSKTPEQRTAATRTILNTEPTVGRIYGAAQPVYQTIENFAEINYDLISNEPEAVARMSSRMDALQAANREWVPAFTGGPVGILKKFAIDIGTSIGEHATQMREAIANNDYVGQGQAGTGLAADASQVIGAVAAVRSGVVQGLRFADLPKGLPKPTFPHEGQKPLANFFGNPKAGHPEALEILPGGSGRAVAGHGELNYPIRPGTVPEKSALTIARPGVALRDDAAQMMEAGDWDGLRELAQADKMIEAQVSGMRTLLPGSEVPDYVLMHPGQHTRRREVLAPLTIMENSITVKEPTHLSEILKPGQGCVIWAACTRIND</sequence>
<dbReference type="Pfam" id="PF25023">
    <property type="entry name" value="TEN_YD-shell"/>
    <property type="match status" value="1"/>
</dbReference>
<dbReference type="Pfam" id="PF21527">
    <property type="entry name" value="Stv"/>
    <property type="match status" value="1"/>
</dbReference>
<dbReference type="Pfam" id="PF05593">
    <property type="entry name" value="RHS_repeat"/>
    <property type="match status" value="5"/>
</dbReference>
<protein>
    <submittedName>
        <fullName evidence="7">RHS repeat-associated protein</fullName>
    </submittedName>
</protein>
<dbReference type="PANTHER" id="PTHR32305">
    <property type="match status" value="1"/>
</dbReference>
<dbReference type="NCBIfam" id="TIGR01643">
    <property type="entry name" value="YD_repeat_2x"/>
    <property type="match status" value="11"/>
</dbReference>
<dbReference type="Pfam" id="PF01841">
    <property type="entry name" value="Transglut_core"/>
    <property type="match status" value="1"/>
</dbReference>
<feature type="signal peptide" evidence="2">
    <location>
        <begin position="1"/>
        <end position="34"/>
    </location>
</feature>
<dbReference type="InterPro" id="IPR002931">
    <property type="entry name" value="Transglutaminase-like"/>
</dbReference>
<organism evidence="7 8">
    <name type="scientific">Tahibacter aquaticus</name>
    <dbReference type="NCBI Taxonomy" id="520092"/>
    <lineage>
        <taxon>Bacteria</taxon>
        <taxon>Pseudomonadati</taxon>
        <taxon>Pseudomonadota</taxon>
        <taxon>Gammaproteobacteria</taxon>
        <taxon>Lysobacterales</taxon>
        <taxon>Rhodanobacteraceae</taxon>
        <taxon>Tahibacter</taxon>
    </lineage>
</organism>
<gene>
    <name evidence="7" type="ORF">DFR29_119100</name>
</gene>
<dbReference type="Pfam" id="PF20148">
    <property type="entry name" value="DUF6531"/>
    <property type="match status" value="1"/>
</dbReference>